<sequence length="238" mass="27922">MFVIRSGNMSSYPVTKYDKLDKNEKKSLKKKCRKIYNNKGFFESIIDFLNPLNDCMSCEYKPIISSFIYKVINYLIKEGINTVGIFRLPSNNDLTNELVNYIKINKEVNLKDYDILTIANALKKYLREELNGLISDDLSITLEKNIKNKNKLKNIEYLAYALEEDKRELLIHLFTLFKKIDENSKINLMTLENIFICSAPSIFPKVVQKNLRDFIPLTRILIDIYNLDYEYVPSKLID</sequence>
<evidence type="ECO:0000313" key="2">
    <source>
        <dbReference type="EMBL" id="KCZ80191.1"/>
    </source>
</evidence>
<dbReference type="InterPro" id="IPR000198">
    <property type="entry name" value="RhoGAP_dom"/>
</dbReference>
<organism evidence="2 3">
    <name type="scientific">Anncaliia algerae PRA339</name>
    <dbReference type="NCBI Taxonomy" id="1288291"/>
    <lineage>
        <taxon>Eukaryota</taxon>
        <taxon>Fungi</taxon>
        <taxon>Fungi incertae sedis</taxon>
        <taxon>Microsporidia</taxon>
        <taxon>Tubulinosematoidea</taxon>
        <taxon>Tubulinosematidae</taxon>
        <taxon>Anncaliia</taxon>
    </lineage>
</organism>
<keyword evidence="3" id="KW-1185">Reference proteome</keyword>
<dbReference type="AlphaFoldDB" id="A0A059EZP9"/>
<dbReference type="GO" id="GO:0005096">
    <property type="term" value="F:GTPase activator activity"/>
    <property type="evidence" value="ECO:0007669"/>
    <property type="project" value="TreeGrafter"/>
</dbReference>
<reference evidence="3" key="1">
    <citation type="submission" date="2013-02" db="EMBL/GenBank/DDBJ databases">
        <authorList>
            <consortium name="The Broad Institute Genome Sequencing Platform"/>
            <person name="Cuomo C."/>
            <person name="Becnel J."/>
            <person name="Sanscrainte N."/>
            <person name="Walker B."/>
            <person name="Young S.K."/>
            <person name="Zeng Q."/>
            <person name="Gargeya S."/>
            <person name="Fitzgerald M."/>
            <person name="Haas B."/>
            <person name="Abouelleil A."/>
            <person name="Alvarado L."/>
            <person name="Arachchi H.M."/>
            <person name="Berlin A.M."/>
            <person name="Chapman S.B."/>
            <person name="Dewar J."/>
            <person name="Goldberg J."/>
            <person name="Griggs A."/>
            <person name="Gujja S."/>
            <person name="Hansen M."/>
            <person name="Howarth C."/>
            <person name="Imamovic A."/>
            <person name="Larimer J."/>
            <person name="McCowan C."/>
            <person name="Murphy C."/>
            <person name="Neiman D."/>
            <person name="Pearson M."/>
            <person name="Priest M."/>
            <person name="Roberts A."/>
            <person name="Saif S."/>
            <person name="Shea T."/>
            <person name="Sisk P."/>
            <person name="Sykes S."/>
            <person name="Wortman J."/>
            <person name="Nusbaum C."/>
            <person name="Birren B."/>
        </authorList>
    </citation>
    <scope>NUCLEOTIDE SEQUENCE [LARGE SCALE GENOMIC DNA]</scope>
    <source>
        <strain evidence="3">PRA339</strain>
    </source>
</reference>
<dbReference type="GO" id="GO:0007266">
    <property type="term" value="P:Rho protein signal transduction"/>
    <property type="evidence" value="ECO:0007669"/>
    <property type="project" value="TreeGrafter"/>
</dbReference>
<name>A0A059EZP9_9MICR</name>
<feature type="domain" description="Rho-GAP" evidence="1">
    <location>
        <begin position="50"/>
        <end position="229"/>
    </location>
</feature>
<dbReference type="InterPro" id="IPR008936">
    <property type="entry name" value="Rho_GTPase_activation_prot"/>
</dbReference>
<dbReference type="SMART" id="SM00324">
    <property type="entry name" value="RhoGAP"/>
    <property type="match status" value="1"/>
</dbReference>
<dbReference type="CDD" id="cd00159">
    <property type="entry name" value="RhoGAP"/>
    <property type="match status" value="1"/>
</dbReference>
<dbReference type="EMBL" id="KK365197">
    <property type="protein sequence ID" value="KCZ80191.1"/>
    <property type="molecule type" value="Genomic_DNA"/>
</dbReference>
<dbReference type="GO" id="GO:0005829">
    <property type="term" value="C:cytosol"/>
    <property type="evidence" value="ECO:0007669"/>
    <property type="project" value="TreeGrafter"/>
</dbReference>
<gene>
    <name evidence="2" type="ORF">H312_02417</name>
</gene>
<dbReference type="Pfam" id="PF00620">
    <property type="entry name" value="RhoGAP"/>
    <property type="match status" value="1"/>
</dbReference>
<proteinExistence type="predicted"/>
<dbReference type="Proteomes" id="UP000030655">
    <property type="component" value="Unassembled WGS sequence"/>
</dbReference>
<reference evidence="2 3" key="2">
    <citation type="submission" date="2014-03" db="EMBL/GenBank/DDBJ databases">
        <title>The Genome Sequence of Anncaliia algerae insect isolate PRA339.</title>
        <authorList>
            <consortium name="The Broad Institute Genome Sequencing Platform"/>
            <consortium name="The Broad Institute Genome Sequencing Center for Infectious Disease"/>
            <person name="Cuomo C."/>
            <person name="Becnel J."/>
            <person name="Sanscrainte N."/>
            <person name="Walker B."/>
            <person name="Young S.K."/>
            <person name="Zeng Q."/>
            <person name="Gargeya S."/>
            <person name="Fitzgerald M."/>
            <person name="Haas B."/>
            <person name="Abouelleil A."/>
            <person name="Alvarado L."/>
            <person name="Arachchi H.M."/>
            <person name="Berlin A.M."/>
            <person name="Chapman S.B."/>
            <person name="Dewar J."/>
            <person name="Goldberg J."/>
            <person name="Griggs A."/>
            <person name="Gujja S."/>
            <person name="Hansen M."/>
            <person name="Howarth C."/>
            <person name="Imamovic A."/>
            <person name="Larimer J."/>
            <person name="McCowan C."/>
            <person name="Murphy C."/>
            <person name="Neiman D."/>
            <person name="Pearson M."/>
            <person name="Priest M."/>
            <person name="Roberts A."/>
            <person name="Saif S."/>
            <person name="Shea T."/>
            <person name="Sisk P."/>
            <person name="Sykes S."/>
            <person name="Wortman J."/>
            <person name="Nusbaum C."/>
            <person name="Birren B."/>
        </authorList>
    </citation>
    <scope>NUCLEOTIDE SEQUENCE [LARGE SCALE GENOMIC DNA]</scope>
    <source>
        <strain evidence="2 3">PRA339</strain>
    </source>
</reference>
<dbReference type="PANTHER" id="PTHR46005">
    <property type="entry name" value="RHO GTPASE-ACTIVATING PROTEIN 190"/>
    <property type="match status" value="1"/>
</dbReference>
<dbReference type="OrthoDB" id="2196166at2759"/>
<dbReference type="HOGENOM" id="CLU_1170414_0_0_1"/>
<dbReference type="Gene3D" id="1.10.555.10">
    <property type="entry name" value="Rho GTPase activation protein"/>
    <property type="match status" value="1"/>
</dbReference>
<evidence type="ECO:0000313" key="3">
    <source>
        <dbReference type="Proteomes" id="UP000030655"/>
    </source>
</evidence>
<protein>
    <recommendedName>
        <fullName evidence="1">Rho-GAP domain-containing protein</fullName>
    </recommendedName>
</protein>
<accession>A0A059EZP9</accession>
<dbReference type="SUPFAM" id="SSF48350">
    <property type="entry name" value="GTPase activation domain, GAP"/>
    <property type="match status" value="1"/>
</dbReference>
<dbReference type="PANTHER" id="PTHR46005:SF4">
    <property type="entry name" value="RHO GTPASE-ACTIVATING PROTEIN 190"/>
    <property type="match status" value="1"/>
</dbReference>
<evidence type="ECO:0000259" key="1">
    <source>
        <dbReference type="PROSITE" id="PS50238"/>
    </source>
</evidence>
<dbReference type="STRING" id="1288291.A0A059EZP9"/>
<dbReference type="PROSITE" id="PS50238">
    <property type="entry name" value="RHOGAP"/>
    <property type="match status" value="1"/>
</dbReference>
<dbReference type="VEuPathDB" id="MicrosporidiaDB:H312_02417"/>
<dbReference type="GO" id="GO:0008361">
    <property type="term" value="P:regulation of cell size"/>
    <property type="evidence" value="ECO:0007669"/>
    <property type="project" value="TreeGrafter"/>
</dbReference>
<dbReference type="InterPro" id="IPR051978">
    <property type="entry name" value="Rho-GAP_domain"/>
</dbReference>